<sequence>MAKYVRIYMSESDYELIERMAKNSGKGISTLAREILLNGLKQELRDTNLLNRLIQKIENLSDSQPQTLPVQQLQSERLEELRNLIFAVYLVARNTLLNSSIPEATKHSLMNFFERHEREVFGGTLYEIFGLKKSE</sequence>
<comment type="caution">
    <text evidence="1">The sequence shown here is derived from an EMBL/GenBank/DDBJ whole genome shotgun (WGS) entry which is preliminary data.</text>
</comment>
<proteinExistence type="predicted"/>
<dbReference type="EMBL" id="BSDX01000001">
    <property type="protein sequence ID" value="GLI53976.1"/>
    <property type="molecule type" value="Genomic_DNA"/>
</dbReference>
<evidence type="ECO:0000313" key="1">
    <source>
        <dbReference type="EMBL" id="GLI53976.1"/>
    </source>
</evidence>
<keyword evidence="2" id="KW-1185">Reference proteome</keyword>
<dbReference type="AlphaFoldDB" id="A0A9W6GHP7"/>
<dbReference type="Pfam" id="PF21983">
    <property type="entry name" value="NikA-like"/>
    <property type="match status" value="1"/>
</dbReference>
<dbReference type="Proteomes" id="UP001144297">
    <property type="component" value="Unassembled WGS sequence"/>
</dbReference>
<protein>
    <submittedName>
        <fullName evidence="1">Uncharacterized protein</fullName>
    </submittedName>
</protein>
<name>A0A9W6GHP7_9BACT</name>
<gene>
    <name evidence="1" type="ORF">TISLANDTSLP1_16690</name>
</gene>
<dbReference type="InterPro" id="IPR053842">
    <property type="entry name" value="NikA-like"/>
</dbReference>
<reference evidence="1" key="1">
    <citation type="submission" date="2022-12" db="EMBL/GenBank/DDBJ databases">
        <title>Reference genome sequencing for broad-spectrum identification of bacterial and archaeal isolates by mass spectrometry.</title>
        <authorList>
            <person name="Sekiguchi Y."/>
            <person name="Tourlousse D.M."/>
        </authorList>
    </citation>
    <scope>NUCLEOTIDE SEQUENCE</scope>
    <source>
        <strain evidence="1">TSL-P1</strain>
    </source>
</reference>
<accession>A0A9W6GHP7</accession>
<evidence type="ECO:0000313" key="2">
    <source>
        <dbReference type="Proteomes" id="UP001144297"/>
    </source>
</evidence>
<organism evidence="1 2">
    <name type="scientific">Thermodesulfovibrio yellowstonii</name>
    <dbReference type="NCBI Taxonomy" id="28262"/>
    <lineage>
        <taxon>Bacteria</taxon>
        <taxon>Pseudomonadati</taxon>
        <taxon>Nitrospirota</taxon>
        <taxon>Thermodesulfovibrionia</taxon>
        <taxon>Thermodesulfovibrionales</taxon>
        <taxon>Thermodesulfovibrionaceae</taxon>
        <taxon>Thermodesulfovibrio</taxon>
    </lineage>
</organism>